<dbReference type="Proteomes" id="UP001159364">
    <property type="component" value="Linkage Group LG08"/>
</dbReference>
<keyword evidence="2" id="KW-0378">Hydrolase</keyword>
<gene>
    <name evidence="4" type="ORF">K2173_024130</name>
</gene>
<keyword evidence="5" id="KW-1185">Reference proteome</keyword>
<dbReference type="InterPro" id="IPR000073">
    <property type="entry name" value="AB_hydrolase_1"/>
</dbReference>
<proteinExistence type="inferred from homology"/>
<dbReference type="SUPFAM" id="SSF53474">
    <property type="entry name" value="alpha/beta-Hydrolases"/>
    <property type="match status" value="1"/>
</dbReference>
<evidence type="ECO:0000313" key="5">
    <source>
        <dbReference type="Proteomes" id="UP001159364"/>
    </source>
</evidence>
<sequence>MNLLYDHVVVGGIAEALNAKIYGNGTQTLVLSHGYGTDQSVWHYLVPCLAFYFKVVVFDLVFAPNVNPILYDPHKYSSFSGYSTDLIDLLDELKLKNTIYIGHSMSAMIGCLAAIKRPELFQHLVLLGGSPRYLNSKGYDGGFERAQVEVLLKSMEQNFSGWIQSYAPTAISVNNTEAIAEFESTLGRMNPKTAISVAKTVYLSDMRHILPHVKVPCSIIQSRKDPVVPLFVPHYMETKIGGGANIRILETEGHFPQLTAYYLLMKALENIIVIGR</sequence>
<dbReference type="GO" id="GO:0016787">
    <property type="term" value="F:hydrolase activity"/>
    <property type="evidence" value="ECO:0007669"/>
    <property type="project" value="UniProtKB-KW"/>
</dbReference>
<dbReference type="Pfam" id="PF00561">
    <property type="entry name" value="Abhydrolase_1"/>
    <property type="match status" value="1"/>
</dbReference>
<organism evidence="4 5">
    <name type="scientific">Erythroxylum novogranatense</name>
    <dbReference type="NCBI Taxonomy" id="1862640"/>
    <lineage>
        <taxon>Eukaryota</taxon>
        <taxon>Viridiplantae</taxon>
        <taxon>Streptophyta</taxon>
        <taxon>Embryophyta</taxon>
        <taxon>Tracheophyta</taxon>
        <taxon>Spermatophyta</taxon>
        <taxon>Magnoliopsida</taxon>
        <taxon>eudicotyledons</taxon>
        <taxon>Gunneridae</taxon>
        <taxon>Pentapetalae</taxon>
        <taxon>rosids</taxon>
        <taxon>fabids</taxon>
        <taxon>Malpighiales</taxon>
        <taxon>Erythroxylaceae</taxon>
        <taxon>Erythroxylum</taxon>
    </lineage>
</organism>
<dbReference type="AlphaFoldDB" id="A0AAV8UFE0"/>
<dbReference type="PANTHER" id="PTHR43039">
    <property type="entry name" value="ESTERASE-RELATED"/>
    <property type="match status" value="1"/>
</dbReference>
<feature type="domain" description="AB hydrolase-1" evidence="3">
    <location>
        <begin position="28"/>
        <end position="259"/>
    </location>
</feature>
<reference evidence="4 5" key="1">
    <citation type="submission" date="2021-09" db="EMBL/GenBank/DDBJ databases">
        <title>Genomic insights and catalytic innovation underlie evolution of tropane alkaloids biosynthesis.</title>
        <authorList>
            <person name="Wang Y.-J."/>
            <person name="Tian T."/>
            <person name="Huang J.-P."/>
            <person name="Huang S.-X."/>
        </authorList>
    </citation>
    <scope>NUCLEOTIDE SEQUENCE [LARGE SCALE GENOMIC DNA]</scope>
    <source>
        <strain evidence="4">KIB-2018</strain>
        <tissue evidence="4">Leaf</tissue>
    </source>
</reference>
<accession>A0AAV8UFE0</accession>
<dbReference type="FunFam" id="3.40.50.1820:FF:000042">
    <property type="entry name" value="probable strigolactone esterase DAD2"/>
    <property type="match status" value="1"/>
</dbReference>
<dbReference type="EMBL" id="JAIWQS010000008">
    <property type="protein sequence ID" value="KAJ8900017.1"/>
    <property type="molecule type" value="Genomic_DNA"/>
</dbReference>
<dbReference type="InterPro" id="IPR029058">
    <property type="entry name" value="AB_hydrolase_fold"/>
</dbReference>
<evidence type="ECO:0000256" key="2">
    <source>
        <dbReference type="ARBA" id="ARBA00022801"/>
    </source>
</evidence>
<name>A0AAV8UFE0_9ROSI</name>
<evidence type="ECO:0000313" key="4">
    <source>
        <dbReference type="EMBL" id="KAJ8900017.1"/>
    </source>
</evidence>
<evidence type="ECO:0000259" key="3">
    <source>
        <dbReference type="Pfam" id="PF00561"/>
    </source>
</evidence>
<comment type="caution">
    <text evidence="4">The sequence shown here is derived from an EMBL/GenBank/DDBJ whole genome shotgun (WGS) entry which is preliminary data.</text>
</comment>
<dbReference type="Gene3D" id="3.40.50.1820">
    <property type="entry name" value="alpha/beta hydrolase"/>
    <property type="match status" value="1"/>
</dbReference>
<comment type="similarity">
    <text evidence="1">Belongs to the AB hydrolase superfamily.</text>
</comment>
<evidence type="ECO:0000256" key="1">
    <source>
        <dbReference type="ARBA" id="ARBA00008645"/>
    </source>
</evidence>
<protein>
    <recommendedName>
        <fullName evidence="3">AB hydrolase-1 domain-containing protein</fullName>
    </recommendedName>
</protein>